<name>A0A507QLT1_MONPU</name>
<dbReference type="Pfam" id="PF00561">
    <property type="entry name" value="Abhydrolase_1"/>
    <property type="match status" value="1"/>
</dbReference>
<feature type="domain" description="AB hydrolase-1" evidence="4">
    <location>
        <begin position="132"/>
        <end position="345"/>
    </location>
</feature>
<dbReference type="AlphaFoldDB" id="A0A507QLT1"/>
<dbReference type="SUPFAM" id="SSF53474">
    <property type="entry name" value="alpha/beta-Hydrolases"/>
    <property type="match status" value="1"/>
</dbReference>
<dbReference type="EMBL" id="VIFY01000280">
    <property type="protein sequence ID" value="TQB67927.1"/>
    <property type="molecule type" value="Genomic_DNA"/>
</dbReference>
<comment type="caution">
    <text evidence="5">The sequence shown here is derived from an EMBL/GenBank/DDBJ whole genome shotgun (WGS) entry which is preliminary data.</text>
</comment>
<dbReference type="PANTHER" id="PTHR43248">
    <property type="entry name" value="2-SUCCINYL-6-HYDROXY-2,4-CYCLOHEXADIENE-1-CARBOXYLATE SYNTHASE"/>
    <property type="match status" value="1"/>
</dbReference>
<dbReference type="Gene3D" id="3.40.50.1820">
    <property type="entry name" value="alpha/beta hydrolase"/>
    <property type="match status" value="1"/>
</dbReference>
<keyword evidence="2" id="KW-0378">Hydrolase</keyword>
<protein>
    <recommendedName>
        <fullName evidence="4">AB hydrolase-1 domain-containing protein</fullName>
    </recommendedName>
</protein>
<dbReference type="InterPro" id="IPR029058">
    <property type="entry name" value="AB_hydrolase_fold"/>
</dbReference>
<evidence type="ECO:0000256" key="3">
    <source>
        <dbReference type="SAM" id="Phobius"/>
    </source>
</evidence>
<evidence type="ECO:0000313" key="5">
    <source>
        <dbReference type="EMBL" id="TQB67927.1"/>
    </source>
</evidence>
<proteinExistence type="inferred from homology"/>
<evidence type="ECO:0000256" key="1">
    <source>
        <dbReference type="ARBA" id="ARBA00010088"/>
    </source>
</evidence>
<dbReference type="InterPro" id="IPR000073">
    <property type="entry name" value="AB_hydrolase_1"/>
</dbReference>
<keyword evidence="3" id="KW-1133">Transmembrane helix</keyword>
<comment type="similarity">
    <text evidence="1">Belongs to the peptidase S33 family.</text>
</comment>
<keyword evidence="3" id="KW-0812">Transmembrane</keyword>
<evidence type="ECO:0000313" key="6">
    <source>
        <dbReference type="Proteomes" id="UP000319663"/>
    </source>
</evidence>
<dbReference type="PANTHER" id="PTHR43248:SF25">
    <property type="entry name" value="AB HYDROLASE-1 DOMAIN-CONTAINING PROTEIN-RELATED"/>
    <property type="match status" value="1"/>
</dbReference>
<dbReference type="GO" id="GO:0016787">
    <property type="term" value="F:hydrolase activity"/>
    <property type="evidence" value="ECO:0007669"/>
    <property type="project" value="UniProtKB-KW"/>
</dbReference>
<accession>A0A507QLT1</accession>
<dbReference type="STRING" id="5098.A0A507QLT1"/>
<reference evidence="5 6" key="1">
    <citation type="submission" date="2019-06" db="EMBL/GenBank/DDBJ databases">
        <title>Wine fermentation using esterase from Monascus purpureus.</title>
        <authorList>
            <person name="Geng C."/>
            <person name="Zhang Y."/>
        </authorList>
    </citation>
    <scope>NUCLEOTIDE SEQUENCE [LARGE SCALE GENOMIC DNA]</scope>
    <source>
        <strain evidence="5">HQ1</strain>
    </source>
</reference>
<sequence>MDLKAGDARANLELNLGRRAHRRDGFGFIRRGLLAVILVASALVLVSRTPSLFRPGIHVDFPSEVKTTQFQWNQILPSKDLRYHDCFDGFQCARLEVPMDHRRTDGKGRTVAIAIARLPAKVPVTDPRYGGAILINPGGPGGSGIAQILHSGTGLQTIADSELDPSLDSDENLSSSAKYFDIIGFDPRGVGNTTPGFSCFPNAFSSRNWQLQVEADGMLGSSSDSLMRNWQRNKALAPSCSEMLTTTADGDEALGEHVNTTPVVEDMVAIIERHGEWREKQGIALQRVHDSQYGYDREQTLARRTRWKKGSEKLLFWGRSYGTILGATFAAMHPGRIERTVLDAVVNIEHYYHPTSSATTSVVDADAIFDRFGIYCDAAGPDVCPMYTAGGPTAITTAVVELLSEIKNWSVPVTASLKRGPEVVTWTDVMQIVRVSLYQPLHTFPLLAQILGELRQGNGSTMADLKQNKRVPSCLSEECQRAGSYTPECTVPGDESTAAILCTDAAGLQDPSFDVFQQSWQRLKNDSAMLGDYWGQVLLECAGWKAKAKWRFAGPFSSNPAHPLLFHSTAAAPSLCIAKSIRAYFQSGILPNPGTVCVADEKPLIGPTLSSLEQVRSAADDVLLRVIQDEVLRFRGIGPFLPL</sequence>
<keyword evidence="3" id="KW-0472">Membrane</keyword>
<organism evidence="5 6">
    <name type="scientific">Monascus purpureus</name>
    <name type="common">Red mold</name>
    <name type="synonym">Monascus anka</name>
    <dbReference type="NCBI Taxonomy" id="5098"/>
    <lineage>
        <taxon>Eukaryota</taxon>
        <taxon>Fungi</taxon>
        <taxon>Dikarya</taxon>
        <taxon>Ascomycota</taxon>
        <taxon>Pezizomycotina</taxon>
        <taxon>Eurotiomycetes</taxon>
        <taxon>Eurotiomycetidae</taxon>
        <taxon>Eurotiales</taxon>
        <taxon>Aspergillaceae</taxon>
        <taxon>Monascus</taxon>
    </lineage>
</organism>
<dbReference type="Proteomes" id="UP000319663">
    <property type="component" value="Unassembled WGS sequence"/>
</dbReference>
<keyword evidence="6" id="KW-1185">Reference proteome</keyword>
<evidence type="ECO:0000256" key="2">
    <source>
        <dbReference type="ARBA" id="ARBA00022801"/>
    </source>
</evidence>
<evidence type="ECO:0000259" key="4">
    <source>
        <dbReference type="Pfam" id="PF00561"/>
    </source>
</evidence>
<gene>
    <name evidence="5" type="ORF">MPDQ_004375</name>
</gene>
<dbReference type="InterPro" id="IPR051601">
    <property type="entry name" value="Serine_prot/Carboxylest_S33"/>
</dbReference>
<feature type="transmembrane region" description="Helical" evidence="3">
    <location>
        <begin position="28"/>
        <end position="46"/>
    </location>
</feature>